<dbReference type="EMBL" id="FOMS01000014">
    <property type="protein sequence ID" value="SFE72311.1"/>
    <property type="molecule type" value="Genomic_DNA"/>
</dbReference>
<sequence>MPSHTSQRRILVVMNRFQGYEKSIPAAIEALGHAARFSDARPSNSFMVKALTRLGLLQHIKRISEANTDRLAADARAFGADTLLLISPENLRPPEISRLRTALPGIRIVLYLYDSAANRPLDQQTIDSVDAAFSFDMDDCDRFDQLGFLPLFHHHTAFKAPAVEKTEPAYHYCFIGTGRIRRVKVLAGIARKTRERDERPFFYLYAPSALQYALLRLAAWRFGYTDTLSRESVPFETYLEKLAQSACVVDIEQQNQGGLTIRTMDAVFAGRPFATSNTNIARHDFYPHFPISVFDDERLDISVPTSGDSSQAEQFYHKYHIGTWAAHLLAEEVPDYRLLQSASAPHLHARSA</sequence>
<dbReference type="Proteomes" id="UP000325289">
    <property type="component" value="Unassembled WGS sequence"/>
</dbReference>
<name>A0A1I2CVH4_9RHOB</name>
<gene>
    <name evidence="1" type="ORF">SAMN04515678_114103</name>
</gene>
<organism evidence="1 2">
    <name type="scientific">Roseivivax sediminis</name>
    <dbReference type="NCBI Taxonomy" id="936889"/>
    <lineage>
        <taxon>Bacteria</taxon>
        <taxon>Pseudomonadati</taxon>
        <taxon>Pseudomonadota</taxon>
        <taxon>Alphaproteobacteria</taxon>
        <taxon>Rhodobacterales</taxon>
        <taxon>Roseobacteraceae</taxon>
        <taxon>Roseivivax</taxon>
    </lineage>
</organism>
<proteinExistence type="predicted"/>
<accession>A0A1I2CVH4</accession>
<evidence type="ECO:0000313" key="1">
    <source>
        <dbReference type="EMBL" id="SFE72311.1"/>
    </source>
</evidence>
<keyword evidence="2" id="KW-1185">Reference proteome</keyword>
<dbReference type="AlphaFoldDB" id="A0A1I2CVH4"/>
<reference evidence="1 2" key="1">
    <citation type="submission" date="2016-10" db="EMBL/GenBank/DDBJ databases">
        <authorList>
            <person name="Varghese N."/>
            <person name="Submissions S."/>
        </authorList>
    </citation>
    <scope>NUCLEOTIDE SEQUENCE [LARGE SCALE GENOMIC DNA]</scope>
    <source>
        <strain evidence="2">YIM D21,KCTC 23444,ACCC 10710</strain>
    </source>
</reference>
<protein>
    <submittedName>
        <fullName evidence="1">Uncharacterized protein</fullName>
    </submittedName>
</protein>
<dbReference type="RefSeq" id="WP_149757934.1">
    <property type="nucleotide sequence ID" value="NZ_FOMS01000014.1"/>
</dbReference>
<evidence type="ECO:0000313" key="2">
    <source>
        <dbReference type="Proteomes" id="UP000325289"/>
    </source>
</evidence>
<dbReference type="OrthoDB" id="3251881at2"/>